<feature type="compositionally biased region" description="Pro residues" evidence="6">
    <location>
        <begin position="740"/>
        <end position="751"/>
    </location>
</feature>
<dbReference type="Gene3D" id="1.20.140.50">
    <property type="entry name" value="alix/aip1 like domains"/>
    <property type="match status" value="1"/>
</dbReference>
<evidence type="ECO:0000313" key="9">
    <source>
        <dbReference type="Proteomes" id="UP000769528"/>
    </source>
</evidence>
<evidence type="ECO:0000256" key="2">
    <source>
        <dbReference type="ARBA" id="ARBA00004496"/>
    </source>
</evidence>
<feature type="region of interest" description="Disordered" evidence="6">
    <location>
        <begin position="701"/>
        <end position="876"/>
    </location>
</feature>
<feature type="compositionally biased region" description="Low complexity" evidence="6">
    <location>
        <begin position="714"/>
        <end position="728"/>
    </location>
</feature>
<dbReference type="InterPro" id="IPR025304">
    <property type="entry name" value="ALIX_V_dom"/>
</dbReference>
<evidence type="ECO:0000313" key="8">
    <source>
        <dbReference type="EMBL" id="KAH3680658.1"/>
    </source>
</evidence>
<protein>
    <recommendedName>
        <fullName evidence="5">BRO domain-containing protein 1</fullName>
    </recommendedName>
</protein>
<reference evidence="8" key="1">
    <citation type="journal article" date="2021" name="Open Biol.">
        <title>Shared evolutionary footprints suggest mitochondrial oxidative damage underlies multiple complex I losses in fungi.</title>
        <authorList>
            <person name="Schikora-Tamarit M.A."/>
            <person name="Marcet-Houben M."/>
            <person name="Nosek J."/>
            <person name="Gabaldon T."/>
        </authorList>
    </citation>
    <scope>NUCLEOTIDE SEQUENCE</scope>
    <source>
        <strain evidence="8">CBS6341</strain>
    </source>
</reference>
<dbReference type="GO" id="GO:0005768">
    <property type="term" value="C:endosome"/>
    <property type="evidence" value="ECO:0007669"/>
    <property type="project" value="UniProtKB-SubCell"/>
</dbReference>
<proteinExistence type="predicted"/>
<evidence type="ECO:0000256" key="4">
    <source>
        <dbReference type="ARBA" id="ARBA00022753"/>
    </source>
</evidence>
<feature type="compositionally biased region" description="Low complexity" evidence="6">
    <location>
        <begin position="847"/>
        <end position="862"/>
    </location>
</feature>
<dbReference type="InterPro" id="IPR004328">
    <property type="entry name" value="BRO1_dom"/>
</dbReference>
<dbReference type="EMBL" id="JAEUBF010000076">
    <property type="protein sequence ID" value="KAH3680658.1"/>
    <property type="molecule type" value="Genomic_DNA"/>
</dbReference>
<evidence type="ECO:0000256" key="6">
    <source>
        <dbReference type="SAM" id="MobiDB-lite"/>
    </source>
</evidence>
<comment type="caution">
    <text evidence="8">The sequence shown here is derived from an EMBL/GenBank/DDBJ whole genome shotgun (WGS) entry which is preliminary data.</text>
</comment>
<accession>A0A9P8TIC6</accession>
<dbReference type="Gene3D" id="1.20.120.560">
    <property type="entry name" value="alix/aip1 in complex with the ypdl late domain"/>
    <property type="match status" value="1"/>
</dbReference>
<gene>
    <name evidence="8" type="ORF">WICMUC_000215</name>
</gene>
<evidence type="ECO:0000256" key="3">
    <source>
        <dbReference type="ARBA" id="ARBA00022490"/>
    </source>
</evidence>
<dbReference type="OrthoDB" id="2141925at2759"/>
<dbReference type="PANTHER" id="PTHR23030:SF30">
    <property type="entry name" value="TYROSINE-PROTEIN PHOSPHATASE NON-RECEPTOR TYPE 23"/>
    <property type="match status" value="1"/>
</dbReference>
<organism evidence="8 9">
    <name type="scientific">Wickerhamomyces mucosus</name>
    <dbReference type="NCBI Taxonomy" id="1378264"/>
    <lineage>
        <taxon>Eukaryota</taxon>
        <taxon>Fungi</taxon>
        <taxon>Dikarya</taxon>
        <taxon>Ascomycota</taxon>
        <taxon>Saccharomycotina</taxon>
        <taxon>Saccharomycetes</taxon>
        <taxon>Phaffomycetales</taxon>
        <taxon>Wickerhamomycetaceae</taxon>
        <taxon>Wickerhamomyces</taxon>
    </lineage>
</organism>
<reference evidence="8" key="2">
    <citation type="submission" date="2021-01" db="EMBL/GenBank/DDBJ databases">
        <authorList>
            <person name="Schikora-Tamarit M.A."/>
        </authorList>
    </citation>
    <scope>NUCLEOTIDE SEQUENCE</scope>
    <source>
        <strain evidence="8">CBS6341</strain>
    </source>
</reference>
<dbReference type="Proteomes" id="UP000769528">
    <property type="component" value="Unassembled WGS sequence"/>
</dbReference>
<dbReference type="GO" id="GO:0043328">
    <property type="term" value="P:protein transport to vacuole involved in ubiquitin-dependent protein catabolic process via the multivesicular body sorting pathway"/>
    <property type="evidence" value="ECO:0007669"/>
    <property type="project" value="TreeGrafter"/>
</dbReference>
<keyword evidence="4" id="KW-0967">Endosome</keyword>
<dbReference type="AlphaFoldDB" id="A0A9P8TIC6"/>
<dbReference type="InterPro" id="IPR038499">
    <property type="entry name" value="BRO1_sf"/>
</dbReference>
<evidence type="ECO:0000259" key="7">
    <source>
        <dbReference type="PROSITE" id="PS51180"/>
    </source>
</evidence>
<evidence type="ECO:0000256" key="1">
    <source>
        <dbReference type="ARBA" id="ARBA00004177"/>
    </source>
</evidence>
<dbReference type="Gene3D" id="1.25.40.280">
    <property type="entry name" value="alix/aip1 like domains"/>
    <property type="match status" value="1"/>
</dbReference>
<feature type="region of interest" description="Disordered" evidence="6">
    <location>
        <begin position="664"/>
        <end position="687"/>
    </location>
</feature>
<feature type="compositionally biased region" description="Low complexity" evidence="6">
    <location>
        <begin position="818"/>
        <end position="828"/>
    </location>
</feature>
<dbReference type="PANTHER" id="PTHR23030">
    <property type="entry name" value="PCD6 INTERACTING PROTEIN-RELATED"/>
    <property type="match status" value="1"/>
</dbReference>
<feature type="compositionally biased region" description="Low complexity" evidence="6">
    <location>
        <begin position="766"/>
        <end position="805"/>
    </location>
</feature>
<dbReference type="PROSITE" id="PS51180">
    <property type="entry name" value="BRO1"/>
    <property type="match status" value="1"/>
</dbReference>
<keyword evidence="3" id="KW-0963">Cytoplasm</keyword>
<comment type="subcellular location">
    <subcellularLocation>
        <location evidence="2">Cytoplasm</location>
    </subcellularLocation>
    <subcellularLocation>
        <location evidence="1">Endosome</location>
    </subcellularLocation>
</comment>
<evidence type="ECO:0000256" key="5">
    <source>
        <dbReference type="ARBA" id="ARBA00041284"/>
    </source>
</evidence>
<dbReference type="SMART" id="SM01041">
    <property type="entry name" value="BRO1"/>
    <property type="match status" value="1"/>
</dbReference>
<sequence>MHSQFIQIKLKETQDLDWTHPLQRYFKRVYGSSDEYLNQINQLNKLRSNIVSNINSSINEQSKINYYKYFGQLELLDLRLPFNDNGVHIKFNWSDAYNSNKSYTQHTLPFEKASVLFNLASILSTLAIESFENNNFKNSIQNFQYSAGIYKFIQDNFLNAPSIDLNLKTIEFLYNLSLAQAQEIFLINLLNNNNGTINDSLVAKLSSSTNHYYEKINELYNEDLEFGDEYNWLTIIRFKFQFYQGLSYYHYAKSLESKKIGQSIAYLQLALDSFQHLKKFDTSIINLEYKPYIELIQENLKTSIKENDFIYNESIPLKESLDKIKPLDSVKPININDHSQIGEIVGDDIFEKIIPVNIHEKLSLYSEEKAQILRDELNKLDISNKELESFLEDNNIDELVKVFKNFENNKIIDDELLKTYKYVSNSKFKDIDENNSKIESLKSEISTKIKQIELNLSNHQELIDIKKSLIEASKIDSKISIHRDDLKLFQNESLIISTFSNINNNDLLDLDDSLNNNSKNNIIELEKTLKDLNNIKFEKFQTSKDLKTKIHEDDISNILILNSKNLDSKNQSLIFKQELIKFQPLITRLDELSFNQTKLISKLKSLIDKFFQNKKFSEMFVKYINLSNFKDTFVNYEINFEKSLSFYNDLIEILNELSLQSQSAQPSQIQYQPPPPPQHQQQQQQFPNDDDLMRRFQKLSTSSNHSGIDPLQRSVSYQSNSSSISNQQPYPPTQQQHFQPPKPQEYQPPKPQEYQQYRVPTPPKPQEYLPQQPIPQQYQQPIPQQYQQPTPNQYQYQQPTPQHYQSSSIAPVLPPKPSSISSNSGSINDFYKTPPVFDNSMYAKFSQSQQQEPQQPAVQNQPKSFTKPYDPTNPYN</sequence>
<dbReference type="Pfam" id="PF03097">
    <property type="entry name" value="BRO1"/>
    <property type="match status" value="1"/>
</dbReference>
<name>A0A9P8TIC6_9ASCO</name>
<dbReference type="Pfam" id="PF13949">
    <property type="entry name" value="ALIX_LYPXL_bnd"/>
    <property type="match status" value="1"/>
</dbReference>
<feature type="domain" description="BRO1" evidence="7">
    <location>
        <begin position="4"/>
        <end position="387"/>
    </location>
</feature>
<keyword evidence="9" id="KW-1185">Reference proteome</keyword>